<keyword evidence="1" id="KW-1133">Transmembrane helix</keyword>
<evidence type="ECO:0000313" key="2">
    <source>
        <dbReference type="EMBL" id="CEN27317.1"/>
    </source>
</evidence>
<accession>A0A0D6DTZ2</accession>
<feature type="transmembrane region" description="Helical" evidence="1">
    <location>
        <begin position="6"/>
        <end position="26"/>
    </location>
</feature>
<name>A0A0D6DTZ2_9LACT</name>
<dbReference type="HOGENOM" id="CLU_939387_0_0_9"/>
<dbReference type="EMBL" id="LN774769">
    <property type="protein sequence ID" value="CEN27317.1"/>
    <property type="molecule type" value="Genomic_DNA"/>
</dbReference>
<dbReference type="AlphaFoldDB" id="A0A0D6DTZ2"/>
<evidence type="ECO:0000256" key="1">
    <source>
        <dbReference type="SAM" id="Phobius"/>
    </source>
</evidence>
<reference evidence="3" key="1">
    <citation type="submission" date="2015-01" db="EMBL/GenBank/DDBJ databases">
        <authorList>
            <person name="Andreevskaya M."/>
        </authorList>
    </citation>
    <scope>NUCLEOTIDE SEQUENCE [LARGE SCALE GENOMIC DNA]</scope>
    <source>
        <strain evidence="3">MKFS47</strain>
    </source>
</reference>
<dbReference type="KEGG" id="lpk:LACPI_0117"/>
<proteinExistence type="predicted"/>
<keyword evidence="1" id="KW-0472">Membrane</keyword>
<organism evidence="2 3">
    <name type="scientific">Pseudolactococcus piscium MKFS47</name>
    <dbReference type="NCBI Taxonomy" id="297352"/>
    <lineage>
        <taxon>Bacteria</taxon>
        <taxon>Bacillati</taxon>
        <taxon>Bacillota</taxon>
        <taxon>Bacilli</taxon>
        <taxon>Lactobacillales</taxon>
        <taxon>Streptococcaceae</taxon>
        <taxon>Pseudolactococcus</taxon>
    </lineage>
</organism>
<feature type="transmembrane region" description="Helical" evidence="1">
    <location>
        <begin position="143"/>
        <end position="163"/>
    </location>
</feature>
<keyword evidence="1" id="KW-0812">Transmembrane</keyword>
<protein>
    <submittedName>
        <fullName evidence="2">Glycosyltransferase family protein</fullName>
    </submittedName>
</protein>
<dbReference type="RefSeq" id="WP_157761093.1">
    <property type="nucleotide sequence ID" value="NZ_LN774769.1"/>
</dbReference>
<dbReference type="Proteomes" id="UP000033166">
    <property type="component" value="Chromosome I"/>
</dbReference>
<dbReference type="GO" id="GO:0016740">
    <property type="term" value="F:transferase activity"/>
    <property type="evidence" value="ECO:0007669"/>
    <property type="project" value="UniProtKB-KW"/>
</dbReference>
<keyword evidence="2" id="KW-0808">Transferase</keyword>
<feature type="transmembrane region" description="Helical" evidence="1">
    <location>
        <begin position="38"/>
        <end position="59"/>
    </location>
</feature>
<feature type="transmembrane region" description="Helical" evidence="1">
    <location>
        <begin position="223"/>
        <end position="243"/>
    </location>
</feature>
<evidence type="ECO:0000313" key="3">
    <source>
        <dbReference type="Proteomes" id="UP000033166"/>
    </source>
</evidence>
<gene>
    <name evidence="2" type="ORF">LACPI_0117</name>
</gene>
<feature type="transmembrane region" description="Helical" evidence="1">
    <location>
        <begin position="102"/>
        <end position="131"/>
    </location>
</feature>
<sequence>MDSWIISLRIFQTFFFTFIPMLLGYLIINTWHKKEIDFAIKVSIIICFLEYLLSLNMSVSNILRSFVDTDYANTNSSLLESNTFPLLALGLFIYFCYYKKNIFFTVLSFVFVLITFKRVVMFTAIILFIISRLKLKDLRVSKICLLLSIFFILIISFSYFGVIEPQHILQSSRYLNIDLRAFSTNRTDRLAWLDASNFVSYGFGSSTDFMYKTFGGLALEMDIVALVVELGWISVVAFITCYLRFAKGNFYVFVAMTLLLLNSIFSSGMSSTFGWLIILVSMSSILVDSCDKKIGE</sequence>